<evidence type="ECO:0000313" key="2">
    <source>
        <dbReference type="Proteomes" id="UP000828941"/>
    </source>
</evidence>
<gene>
    <name evidence="1" type="ORF">L6164_028257</name>
</gene>
<organism evidence="1 2">
    <name type="scientific">Bauhinia variegata</name>
    <name type="common">Purple orchid tree</name>
    <name type="synonym">Phanera variegata</name>
    <dbReference type="NCBI Taxonomy" id="167791"/>
    <lineage>
        <taxon>Eukaryota</taxon>
        <taxon>Viridiplantae</taxon>
        <taxon>Streptophyta</taxon>
        <taxon>Embryophyta</taxon>
        <taxon>Tracheophyta</taxon>
        <taxon>Spermatophyta</taxon>
        <taxon>Magnoliopsida</taxon>
        <taxon>eudicotyledons</taxon>
        <taxon>Gunneridae</taxon>
        <taxon>Pentapetalae</taxon>
        <taxon>rosids</taxon>
        <taxon>fabids</taxon>
        <taxon>Fabales</taxon>
        <taxon>Fabaceae</taxon>
        <taxon>Cercidoideae</taxon>
        <taxon>Cercideae</taxon>
        <taxon>Bauhiniinae</taxon>
        <taxon>Bauhinia</taxon>
    </lineage>
</organism>
<sequence length="94" mass="10767">MRSARAIKFGESTKLAGCGFCIVLRREEQVSERATSPTCSPIYTIVVVVVELPPPHHRSHIHLIGSNTHQHNYYTSLRTRFYCGRLQLHRSSYI</sequence>
<name>A0ACB9LWV8_BAUVA</name>
<protein>
    <submittedName>
        <fullName evidence="1">Uncharacterized protein</fullName>
    </submittedName>
</protein>
<accession>A0ACB9LWV8</accession>
<reference evidence="1 2" key="1">
    <citation type="journal article" date="2022" name="DNA Res.">
        <title>Chromosomal-level genome assembly of the orchid tree Bauhinia variegata (Leguminosae; Cercidoideae) supports the allotetraploid origin hypothesis of Bauhinia.</title>
        <authorList>
            <person name="Zhong Y."/>
            <person name="Chen Y."/>
            <person name="Zheng D."/>
            <person name="Pang J."/>
            <person name="Liu Y."/>
            <person name="Luo S."/>
            <person name="Meng S."/>
            <person name="Qian L."/>
            <person name="Wei D."/>
            <person name="Dai S."/>
            <person name="Zhou R."/>
        </authorList>
    </citation>
    <scope>NUCLEOTIDE SEQUENCE [LARGE SCALE GENOMIC DNA]</scope>
    <source>
        <strain evidence="1">BV-YZ2020</strain>
    </source>
</reference>
<comment type="caution">
    <text evidence="1">The sequence shown here is derived from an EMBL/GenBank/DDBJ whole genome shotgun (WGS) entry which is preliminary data.</text>
</comment>
<keyword evidence="2" id="KW-1185">Reference proteome</keyword>
<evidence type="ECO:0000313" key="1">
    <source>
        <dbReference type="EMBL" id="KAI4315449.1"/>
    </source>
</evidence>
<proteinExistence type="predicted"/>
<dbReference type="EMBL" id="CM039436">
    <property type="protein sequence ID" value="KAI4315449.1"/>
    <property type="molecule type" value="Genomic_DNA"/>
</dbReference>
<dbReference type="Proteomes" id="UP000828941">
    <property type="component" value="Chromosome 11"/>
</dbReference>